<dbReference type="KEGG" id="cant:NCTC13489_00196"/>
<evidence type="ECO:0000313" key="2">
    <source>
        <dbReference type="EMBL" id="VEH95565.1"/>
    </source>
</evidence>
<dbReference type="OrthoDB" id="4291430at2"/>
<keyword evidence="3" id="KW-1185">Reference proteome</keyword>
<evidence type="ECO:0000313" key="4">
    <source>
        <dbReference type="Proteomes" id="UP000270036"/>
    </source>
</evidence>
<name>A0A448NMQ1_9FLAO</name>
<dbReference type="RefSeq" id="WP_034716676.1">
    <property type="nucleotide sequence ID" value="NZ_FOIX01000002.1"/>
</dbReference>
<accession>A0A448NMQ1</accession>
<gene>
    <name evidence="1" type="ORF">HY04_02150</name>
    <name evidence="2" type="ORF">NCTC13489_00196</name>
</gene>
<evidence type="ECO:0000313" key="1">
    <source>
        <dbReference type="EMBL" id="KEY20048.1"/>
    </source>
</evidence>
<reference evidence="2 4" key="2">
    <citation type="submission" date="2018-12" db="EMBL/GenBank/DDBJ databases">
        <authorList>
            <consortium name="Pathogen Informatics"/>
        </authorList>
    </citation>
    <scope>NUCLEOTIDE SEQUENCE [LARGE SCALE GENOMIC DNA]</scope>
    <source>
        <strain evidence="2 4">NCTC13489</strain>
    </source>
</reference>
<dbReference type="AlphaFoldDB" id="A0A448NMQ1"/>
<reference evidence="1 3" key="1">
    <citation type="submission" date="2014-07" db="EMBL/GenBank/DDBJ databases">
        <authorList>
            <person name="Pisani N.G."/>
            <person name="Newman J.D."/>
        </authorList>
    </citation>
    <scope>NUCLEOTIDE SEQUENCE [LARGE SCALE GENOMIC DNA]</scope>
    <source>
        <strain evidence="1 3">LMG 24720</strain>
    </source>
</reference>
<proteinExistence type="predicted"/>
<dbReference type="EMBL" id="LR134441">
    <property type="protein sequence ID" value="VEH95565.1"/>
    <property type="molecule type" value="Genomic_DNA"/>
</dbReference>
<evidence type="ECO:0008006" key="5">
    <source>
        <dbReference type="Google" id="ProtNLM"/>
    </source>
</evidence>
<dbReference type="Proteomes" id="UP000270036">
    <property type="component" value="Chromosome"/>
</dbReference>
<protein>
    <recommendedName>
        <fullName evidence="5">Glycosyltransferase family 1 protein</fullName>
    </recommendedName>
</protein>
<dbReference type="Proteomes" id="UP000028349">
    <property type="component" value="Unassembled WGS sequence"/>
</dbReference>
<sequence>MKKVAYIELDTHAEIAQNFMELMHDSKEFDVDYYFSEGIIKQIGQHHSNIHLSESTELLNHLNEQKYDLIIIGTAHRYFNLFKVIAEKYNTSIIVHNLKFTEISRFMLFKNIFKKDFKYRLKLWLKEELLSAQDVFKKAKNLLVLDEGLVHDKVTYLPIFFNQYHEQNKSGILTIVIPGAVSQQRRDYKKVLQELTNHQQRNSDRLVQVIFLGKAQGKELRWLQRFELEKSTNISIKFFKEKVSQNIFDDWMNKADVLWCPIQRETEFFSNKEIYGETKMSGNIGDAIKYGIIAFFPESYQSNFEFIINANQNFGQEIFGINLEKSYDFQKEFNRNRISNQLEKTLTSLL</sequence>
<dbReference type="STRING" id="266748.HY04_02150"/>
<dbReference type="EMBL" id="JPEP01000001">
    <property type="protein sequence ID" value="KEY20048.1"/>
    <property type="molecule type" value="Genomic_DNA"/>
</dbReference>
<organism evidence="2 4">
    <name type="scientific">Kaistella antarctica</name>
    <dbReference type="NCBI Taxonomy" id="266748"/>
    <lineage>
        <taxon>Bacteria</taxon>
        <taxon>Pseudomonadati</taxon>
        <taxon>Bacteroidota</taxon>
        <taxon>Flavobacteriia</taxon>
        <taxon>Flavobacteriales</taxon>
        <taxon>Weeksellaceae</taxon>
        <taxon>Chryseobacterium group</taxon>
        <taxon>Kaistella</taxon>
    </lineage>
</organism>
<evidence type="ECO:0000313" key="3">
    <source>
        <dbReference type="Proteomes" id="UP000028349"/>
    </source>
</evidence>